<evidence type="ECO:0000256" key="1">
    <source>
        <dbReference type="ARBA" id="ARBA00004123"/>
    </source>
</evidence>
<evidence type="ECO:0000256" key="4">
    <source>
        <dbReference type="ARBA" id="ARBA00022737"/>
    </source>
</evidence>
<dbReference type="SUPFAM" id="SSF50978">
    <property type="entry name" value="WD40 repeat-like"/>
    <property type="match status" value="1"/>
</dbReference>
<organism evidence="7 8">
    <name type="scientific">Cymbomonas tetramitiformis</name>
    <dbReference type="NCBI Taxonomy" id="36881"/>
    <lineage>
        <taxon>Eukaryota</taxon>
        <taxon>Viridiplantae</taxon>
        <taxon>Chlorophyta</taxon>
        <taxon>Pyramimonadophyceae</taxon>
        <taxon>Pyramimonadales</taxon>
        <taxon>Pyramimonadaceae</taxon>
        <taxon>Cymbomonas</taxon>
    </lineage>
</organism>
<dbReference type="InterPro" id="IPR015943">
    <property type="entry name" value="WD40/YVTN_repeat-like_dom_sf"/>
</dbReference>
<dbReference type="PROSITE" id="PS50294">
    <property type="entry name" value="WD_REPEATS_REGION"/>
    <property type="match status" value="1"/>
</dbReference>
<evidence type="ECO:0000313" key="7">
    <source>
        <dbReference type="EMBL" id="KAK3245561.1"/>
    </source>
</evidence>
<dbReference type="AlphaFoldDB" id="A0AAE0BZC9"/>
<comment type="subcellular location">
    <subcellularLocation>
        <location evidence="1">Nucleus</location>
    </subcellularLocation>
</comment>
<dbReference type="EMBL" id="LGRX02030534">
    <property type="protein sequence ID" value="KAK3245561.1"/>
    <property type="molecule type" value="Genomic_DNA"/>
</dbReference>
<dbReference type="InterPro" id="IPR036322">
    <property type="entry name" value="WD40_repeat_dom_sf"/>
</dbReference>
<keyword evidence="8" id="KW-1185">Reference proteome</keyword>
<evidence type="ECO:0000256" key="3">
    <source>
        <dbReference type="ARBA" id="ARBA00022574"/>
    </source>
</evidence>
<evidence type="ECO:0000256" key="6">
    <source>
        <dbReference type="PROSITE-ProRule" id="PRU00221"/>
    </source>
</evidence>
<dbReference type="Pfam" id="PF00400">
    <property type="entry name" value="WD40"/>
    <property type="match status" value="3"/>
</dbReference>
<comment type="caution">
    <text evidence="7">The sequence shown here is derived from an EMBL/GenBank/DDBJ whole genome shotgun (WGS) entry which is preliminary data.</text>
</comment>
<dbReference type="GO" id="GO:0048188">
    <property type="term" value="C:Set1C/COMPASS complex"/>
    <property type="evidence" value="ECO:0007669"/>
    <property type="project" value="TreeGrafter"/>
</dbReference>
<protein>
    <submittedName>
        <fullName evidence="7">Uncharacterized protein</fullName>
    </submittedName>
</protein>
<reference evidence="7 8" key="1">
    <citation type="journal article" date="2015" name="Genome Biol. Evol.">
        <title>Comparative Genomics of a Bacterivorous Green Alga Reveals Evolutionary Causalities and Consequences of Phago-Mixotrophic Mode of Nutrition.</title>
        <authorList>
            <person name="Burns J.A."/>
            <person name="Paasch A."/>
            <person name="Narechania A."/>
            <person name="Kim E."/>
        </authorList>
    </citation>
    <scope>NUCLEOTIDE SEQUENCE [LARGE SCALE GENOMIC DNA]</scope>
    <source>
        <strain evidence="7 8">PLY_AMNH</strain>
    </source>
</reference>
<evidence type="ECO:0000256" key="2">
    <source>
        <dbReference type="ARBA" id="ARBA00005616"/>
    </source>
</evidence>
<dbReference type="InterPro" id="IPR001680">
    <property type="entry name" value="WD40_rpt"/>
</dbReference>
<name>A0AAE0BZC9_9CHLO</name>
<feature type="repeat" description="WD" evidence="6">
    <location>
        <begin position="101"/>
        <end position="135"/>
    </location>
</feature>
<feature type="repeat" description="WD" evidence="6">
    <location>
        <begin position="251"/>
        <end position="282"/>
    </location>
</feature>
<accession>A0AAE0BZC9</accession>
<feature type="repeat" description="WD" evidence="6">
    <location>
        <begin position="293"/>
        <end position="314"/>
    </location>
</feature>
<evidence type="ECO:0000313" key="8">
    <source>
        <dbReference type="Proteomes" id="UP001190700"/>
    </source>
</evidence>
<dbReference type="PROSITE" id="PS50082">
    <property type="entry name" value="WD_REPEATS_2"/>
    <property type="match status" value="4"/>
</dbReference>
<dbReference type="PANTHER" id="PTHR19861:SF0">
    <property type="entry name" value="WD REPEAT-CONTAINING PROTEIN 82"/>
    <property type="match status" value="1"/>
</dbReference>
<keyword evidence="4" id="KW-0677">Repeat</keyword>
<comment type="similarity">
    <text evidence="2">Belongs to the WD repeat SWD2 family.</text>
</comment>
<dbReference type="InterPro" id="IPR037867">
    <property type="entry name" value="Swd2/WDR82"/>
</dbReference>
<keyword evidence="3 6" id="KW-0853">WD repeat</keyword>
<dbReference type="Gene3D" id="2.130.10.10">
    <property type="entry name" value="YVTN repeat-like/Quinoprotein amine dehydrogenase"/>
    <property type="match status" value="2"/>
</dbReference>
<evidence type="ECO:0000256" key="5">
    <source>
        <dbReference type="ARBA" id="ARBA00023242"/>
    </source>
</evidence>
<dbReference type="GO" id="GO:0003682">
    <property type="term" value="F:chromatin binding"/>
    <property type="evidence" value="ECO:0007669"/>
    <property type="project" value="TreeGrafter"/>
</dbReference>
<keyword evidence="5" id="KW-0539">Nucleus</keyword>
<dbReference type="Proteomes" id="UP001190700">
    <property type="component" value="Unassembled WGS sequence"/>
</dbReference>
<dbReference type="PANTHER" id="PTHR19861">
    <property type="entry name" value="WD40 REPEAT PROTEIN SWD2"/>
    <property type="match status" value="1"/>
</dbReference>
<gene>
    <name evidence="7" type="ORF">CYMTET_44875</name>
</gene>
<dbReference type="GO" id="GO:0016070">
    <property type="term" value="P:RNA metabolic process"/>
    <property type="evidence" value="ECO:0007669"/>
    <property type="project" value="UniProtKB-ARBA"/>
</dbReference>
<dbReference type="SMART" id="SM00320">
    <property type="entry name" value="WD40"/>
    <property type="match status" value="5"/>
</dbReference>
<feature type="repeat" description="WD" evidence="6">
    <location>
        <begin position="11"/>
        <end position="52"/>
    </location>
</feature>
<sequence>MVDTFTLGRTFTENKGAINSLDFHRVSDLLVTSGDDDSIRLYDTSRGTLIKTLYAKQCGVGCVVFTHHQNAVICASKHEEYPDDDSIRYLSLYDNRYLRGFKGHMGPVTSLCMNPKDDTFVSSCQDNTVRFWDLRAVSCQAMINTDCSHSPYAAFDEQGLVLAVSAADGLIKLYDVRSYDKGPFVTFPTVMGLNREPLRLDFFKFSNDGKTMLATGSQALCVLDAYLGSVKHLLKLTPSSKRSSSAVRYEVACSADGKYAVAGGGDGVIRTWSNSTGEHVASWRGLAGATPLVKWAPNANLVASAGTDGILSLWIGASYL</sequence>
<proteinExistence type="inferred from homology"/>